<proteinExistence type="predicted"/>
<evidence type="ECO:0000256" key="1">
    <source>
        <dbReference type="SAM" id="SignalP"/>
    </source>
</evidence>
<dbReference type="GeneID" id="108743623"/>
<dbReference type="OrthoDB" id="6620644at2759"/>
<dbReference type="RefSeq" id="XP_018334709.1">
    <property type="nucleotide sequence ID" value="XM_018479207.2"/>
</dbReference>
<evidence type="ECO:0000313" key="3">
    <source>
        <dbReference type="RefSeq" id="XP_018334709.1"/>
    </source>
</evidence>
<dbReference type="AlphaFoldDB" id="A0A1W4XFC7"/>
<protein>
    <submittedName>
        <fullName evidence="3">Uncharacterized protein LOC108743623</fullName>
    </submittedName>
</protein>
<dbReference type="STRING" id="224129.A0A1W4XFC7"/>
<dbReference type="InParanoid" id="A0A1W4XFC7"/>
<evidence type="ECO:0000313" key="2">
    <source>
        <dbReference type="Proteomes" id="UP000192223"/>
    </source>
</evidence>
<sequence>MLGILTLIIIYIFGCVAAPARKESTQQVVDPAPGVIPVYIRPGDTPLEDINPDLAKAFRYNEIKYGRYVHPYRVKSDGVLRGKIPVSLEDLNEVSQDNDVVKPKRTSKKIVETTREPIYFSYFNLPYLE</sequence>
<feature type="chain" id="PRO_5010738253" evidence="1">
    <location>
        <begin position="18"/>
        <end position="129"/>
    </location>
</feature>
<keyword evidence="1" id="KW-0732">Signal</keyword>
<name>A0A1W4XFC7_AGRPL</name>
<gene>
    <name evidence="3" type="primary">LOC108743623</name>
</gene>
<reference evidence="3" key="1">
    <citation type="submission" date="2025-08" db="UniProtKB">
        <authorList>
            <consortium name="RefSeq"/>
        </authorList>
    </citation>
    <scope>IDENTIFICATION</scope>
    <source>
        <tissue evidence="3">Entire body</tissue>
    </source>
</reference>
<dbReference type="KEGG" id="apln:108743623"/>
<organism evidence="2 3">
    <name type="scientific">Agrilus planipennis</name>
    <name type="common">Emerald ash borer</name>
    <name type="synonym">Agrilus marcopoli</name>
    <dbReference type="NCBI Taxonomy" id="224129"/>
    <lineage>
        <taxon>Eukaryota</taxon>
        <taxon>Metazoa</taxon>
        <taxon>Ecdysozoa</taxon>
        <taxon>Arthropoda</taxon>
        <taxon>Hexapoda</taxon>
        <taxon>Insecta</taxon>
        <taxon>Pterygota</taxon>
        <taxon>Neoptera</taxon>
        <taxon>Endopterygota</taxon>
        <taxon>Coleoptera</taxon>
        <taxon>Polyphaga</taxon>
        <taxon>Elateriformia</taxon>
        <taxon>Buprestoidea</taxon>
        <taxon>Buprestidae</taxon>
        <taxon>Agrilinae</taxon>
        <taxon>Agrilus</taxon>
    </lineage>
</organism>
<feature type="signal peptide" evidence="1">
    <location>
        <begin position="1"/>
        <end position="17"/>
    </location>
</feature>
<accession>A0A1W4XFC7</accession>
<keyword evidence="2" id="KW-1185">Reference proteome</keyword>
<dbReference type="Proteomes" id="UP000192223">
    <property type="component" value="Unplaced"/>
</dbReference>